<evidence type="ECO:0000259" key="5">
    <source>
        <dbReference type="Pfam" id="PF04198"/>
    </source>
</evidence>
<protein>
    <submittedName>
        <fullName evidence="7">DNA-binding transcriptional regulator LsrR, DeoR family</fullName>
    </submittedName>
</protein>
<feature type="domain" description="RNA polymerase sigma-70 region 4" evidence="6">
    <location>
        <begin position="15"/>
        <end position="48"/>
    </location>
</feature>
<dbReference type="InterPro" id="IPR013324">
    <property type="entry name" value="RNA_pol_sigma_r3/r4-like"/>
</dbReference>
<accession>A0A1G7R455</accession>
<dbReference type="Proteomes" id="UP000183404">
    <property type="component" value="Unassembled WGS sequence"/>
</dbReference>
<dbReference type="GO" id="GO:0003677">
    <property type="term" value="F:DNA binding"/>
    <property type="evidence" value="ECO:0007669"/>
    <property type="project" value="UniProtKB-KW"/>
</dbReference>
<dbReference type="SUPFAM" id="SSF88659">
    <property type="entry name" value="Sigma3 and sigma4 domains of RNA polymerase sigma factors"/>
    <property type="match status" value="1"/>
</dbReference>
<dbReference type="InterPro" id="IPR007324">
    <property type="entry name" value="Sugar-bd_dom_put"/>
</dbReference>
<dbReference type="RefSeq" id="WP_003871421.1">
    <property type="nucleotide sequence ID" value="NZ_FNBS01000040.1"/>
</dbReference>
<dbReference type="Gene3D" id="1.10.10.60">
    <property type="entry name" value="Homeodomain-like"/>
    <property type="match status" value="1"/>
</dbReference>
<sequence>MSKWEETRLLAKIAQMYYIENLTQSEISKKLGIYRTTISRLLKKAREKGIVEIVIKSDFGECLELEKLLESKFSLKEAVVIPSTDEQNEIILKQMLGKAGAEYLKRIVKDGDVIGFAWGTTMAAVANALSDCNSISANIIPLVGGPGNIESEYHVNTIVSKVASAFKAKGHYLYAPAITAEKETKKAIMNDNNLRSILELWNKVNIAVVGIGAPIKSSNLIWSGYFGNEDIEFLKKVNAVGDICSRFYDINGNIINSDLNDRTIAIDLEKLRNIEYSIGVAESLEKVPSILGALNGRFINVLITTERTAKLLIELNNNM</sequence>
<keyword evidence="2" id="KW-0805">Transcription regulation</keyword>
<dbReference type="Pfam" id="PF04545">
    <property type="entry name" value="Sigma70_r4"/>
    <property type="match status" value="1"/>
</dbReference>
<evidence type="ECO:0000259" key="6">
    <source>
        <dbReference type="Pfam" id="PF04545"/>
    </source>
</evidence>
<dbReference type="GO" id="GO:0003700">
    <property type="term" value="F:DNA-binding transcription factor activity"/>
    <property type="evidence" value="ECO:0007669"/>
    <property type="project" value="InterPro"/>
</dbReference>
<evidence type="ECO:0000256" key="4">
    <source>
        <dbReference type="ARBA" id="ARBA00023163"/>
    </source>
</evidence>
<keyword evidence="3 7" id="KW-0238">DNA-binding</keyword>
<dbReference type="Gene3D" id="3.40.50.1360">
    <property type="match status" value="1"/>
</dbReference>
<evidence type="ECO:0000256" key="2">
    <source>
        <dbReference type="ARBA" id="ARBA00023015"/>
    </source>
</evidence>
<reference evidence="7 8" key="1">
    <citation type="submission" date="2016-10" db="EMBL/GenBank/DDBJ databases">
        <authorList>
            <person name="de Groot N.N."/>
        </authorList>
    </citation>
    <scope>NUCLEOTIDE SEQUENCE [LARGE SCALE GENOMIC DNA]</scope>
    <source>
        <strain evidence="7 8">DSM 569</strain>
    </source>
</reference>
<feature type="domain" description="Sugar-binding" evidence="5">
    <location>
        <begin position="58"/>
        <end position="313"/>
    </location>
</feature>
<comment type="similarity">
    <text evidence="1">Belongs to the SorC transcriptional regulatory family.</text>
</comment>
<evidence type="ECO:0000313" key="8">
    <source>
        <dbReference type="Proteomes" id="UP000183404"/>
    </source>
</evidence>
<gene>
    <name evidence="7" type="ORF">SAMN04244560_01709</name>
</gene>
<dbReference type="InterPro" id="IPR037171">
    <property type="entry name" value="NagB/RpiA_transferase-like"/>
</dbReference>
<dbReference type="AlphaFoldDB" id="A0A1G7R455"/>
<dbReference type="Pfam" id="PF04198">
    <property type="entry name" value="Sugar-bind"/>
    <property type="match status" value="1"/>
</dbReference>
<dbReference type="SUPFAM" id="SSF100950">
    <property type="entry name" value="NagB/RpiA/CoA transferase-like"/>
    <property type="match status" value="1"/>
</dbReference>
<dbReference type="GO" id="GO:0030246">
    <property type="term" value="F:carbohydrate binding"/>
    <property type="evidence" value="ECO:0007669"/>
    <property type="project" value="InterPro"/>
</dbReference>
<dbReference type="EMBL" id="FNBS01000040">
    <property type="protein sequence ID" value="SDG05556.1"/>
    <property type="molecule type" value="Genomic_DNA"/>
</dbReference>
<dbReference type="InterPro" id="IPR051054">
    <property type="entry name" value="SorC_transcr_regulators"/>
</dbReference>
<name>A0A1G7R455_THETY</name>
<dbReference type="PANTHER" id="PTHR34294:SF1">
    <property type="entry name" value="TRANSCRIPTIONAL REGULATOR LSRR"/>
    <property type="match status" value="1"/>
</dbReference>
<dbReference type="PANTHER" id="PTHR34294">
    <property type="entry name" value="TRANSCRIPTIONAL REGULATOR-RELATED"/>
    <property type="match status" value="1"/>
</dbReference>
<evidence type="ECO:0000313" key="7">
    <source>
        <dbReference type="EMBL" id="SDG05556.1"/>
    </source>
</evidence>
<keyword evidence="4" id="KW-0804">Transcription</keyword>
<evidence type="ECO:0000256" key="3">
    <source>
        <dbReference type="ARBA" id="ARBA00023125"/>
    </source>
</evidence>
<proteinExistence type="inferred from homology"/>
<dbReference type="InterPro" id="IPR007630">
    <property type="entry name" value="RNA_pol_sigma70_r4"/>
</dbReference>
<evidence type="ECO:0000256" key="1">
    <source>
        <dbReference type="ARBA" id="ARBA00010466"/>
    </source>
</evidence>
<organism evidence="7 8">
    <name type="scientific">Thermoanaerobacter thermohydrosulfuricus</name>
    <name type="common">Clostridium thermohydrosulfuricum</name>
    <dbReference type="NCBI Taxonomy" id="1516"/>
    <lineage>
        <taxon>Bacteria</taxon>
        <taxon>Bacillati</taxon>
        <taxon>Bacillota</taxon>
        <taxon>Clostridia</taxon>
        <taxon>Thermoanaerobacterales</taxon>
        <taxon>Thermoanaerobacteraceae</taxon>
        <taxon>Thermoanaerobacter</taxon>
    </lineage>
</organism>
<dbReference type="GO" id="GO:0006352">
    <property type="term" value="P:DNA-templated transcription initiation"/>
    <property type="evidence" value="ECO:0007669"/>
    <property type="project" value="InterPro"/>
</dbReference>